<dbReference type="InterPro" id="IPR001356">
    <property type="entry name" value="HD"/>
</dbReference>
<keyword evidence="2 3" id="KW-0371">Homeobox</keyword>
<dbReference type="AlphaFoldDB" id="A0A8J5JM53"/>
<dbReference type="GO" id="GO:0000977">
    <property type="term" value="F:RNA polymerase II transcription regulatory region sequence-specific DNA binding"/>
    <property type="evidence" value="ECO:0007669"/>
    <property type="project" value="TreeGrafter"/>
</dbReference>
<dbReference type="InterPro" id="IPR009057">
    <property type="entry name" value="Homeodomain-like_sf"/>
</dbReference>
<dbReference type="PANTHER" id="PTHR24329">
    <property type="entry name" value="HOMEOBOX PROTEIN ARISTALESS"/>
    <property type="match status" value="1"/>
</dbReference>
<proteinExistence type="predicted"/>
<keyword evidence="6" id="KW-1185">Reference proteome</keyword>
<dbReference type="GO" id="GO:0005634">
    <property type="term" value="C:nucleus"/>
    <property type="evidence" value="ECO:0007669"/>
    <property type="project" value="UniProtKB-SubCell"/>
</dbReference>
<evidence type="ECO:0000313" key="5">
    <source>
        <dbReference type="EMBL" id="KAG7158591.1"/>
    </source>
</evidence>
<organism evidence="5 6">
    <name type="scientific">Homarus americanus</name>
    <name type="common">American lobster</name>
    <dbReference type="NCBI Taxonomy" id="6706"/>
    <lineage>
        <taxon>Eukaryota</taxon>
        <taxon>Metazoa</taxon>
        <taxon>Ecdysozoa</taxon>
        <taxon>Arthropoda</taxon>
        <taxon>Crustacea</taxon>
        <taxon>Multicrustacea</taxon>
        <taxon>Malacostraca</taxon>
        <taxon>Eumalacostraca</taxon>
        <taxon>Eucarida</taxon>
        <taxon>Decapoda</taxon>
        <taxon>Pleocyemata</taxon>
        <taxon>Astacidea</taxon>
        <taxon>Nephropoidea</taxon>
        <taxon>Nephropidae</taxon>
        <taxon>Homarus</taxon>
    </lineage>
</organism>
<evidence type="ECO:0000313" key="6">
    <source>
        <dbReference type="Proteomes" id="UP000747542"/>
    </source>
</evidence>
<dbReference type="Proteomes" id="UP000747542">
    <property type="component" value="Unassembled WGS sequence"/>
</dbReference>
<dbReference type="Gene3D" id="1.10.10.60">
    <property type="entry name" value="Homeodomain-like"/>
    <property type="match status" value="1"/>
</dbReference>
<evidence type="ECO:0000256" key="1">
    <source>
        <dbReference type="ARBA" id="ARBA00004123"/>
    </source>
</evidence>
<protein>
    <submittedName>
        <fullName evidence="5">Paired mesoderm homeobox protein 2B-like</fullName>
    </submittedName>
</protein>
<dbReference type="PANTHER" id="PTHR24329:SF543">
    <property type="entry name" value="FI01017P-RELATED"/>
    <property type="match status" value="1"/>
</dbReference>
<keyword evidence="2 3" id="KW-0539">Nucleus</keyword>
<dbReference type="Pfam" id="PF00046">
    <property type="entry name" value="Homeodomain"/>
    <property type="match status" value="1"/>
</dbReference>
<feature type="DNA-binding region" description="Homeobox" evidence="2">
    <location>
        <begin position="29"/>
        <end position="88"/>
    </location>
</feature>
<dbReference type="EMBL" id="JAHLQT010034478">
    <property type="protein sequence ID" value="KAG7158591.1"/>
    <property type="molecule type" value="Genomic_DNA"/>
</dbReference>
<dbReference type="GO" id="GO:0000981">
    <property type="term" value="F:DNA-binding transcription factor activity, RNA polymerase II-specific"/>
    <property type="evidence" value="ECO:0007669"/>
    <property type="project" value="TreeGrafter"/>
</dbReference>
<dbReference type="FunFam" id="1.10.10.60:FF:000710">
    <property type="entry name" value="Paired box 7a"/>
    <property type="match status" value="1"/>
</dbReference>
<keyword evidence="2 3" id="KW-0238">DNA-binding</keyword>
<dbReference type="SMART" id="SM00389">
    <property type="entry name" value="HOX"/>
    <property type="match status" value="1"/>
</dbReference>
<dbReference type="CDD" id="cd00086">
    <property type="entry name" value="homeodomain"/>
    <property type="match status" value="1"/>
</dbReference>
<evidence type="ECO:0000256" key="2">
    <source>
        <dbReference type="PROSITE-ProRule" id="PRU00108"/>
    </source>
</evidence>
<accession>A0A8J5JM53</accession>
<dbReference type="SUPFAM" id="SSF46689">
    <property type="entry name" value="Homeodomain-like"/>
    <property type="match status" value="1"/>
</dbReference>
<dbReference type="InterPro" id="IPR050649">
    <property type="entry name" value="Paired_Homeobox_TFs"/>
</dbReference>
<gene>
    <name evidence="5" type="primary">Phox2b-L</name>
    <name evidence="5" type="ORF">Hamer_G011237</name>
</gene>
<dbReference type="PROSITE" id="PS50071">
    <property type="entry name" value="HOMEOBOX_2"/>
    <property type="match status" value="1"/>
</dbReference>
<comment type="caution">
    <text evidence="5">The sequence shown here is derived from an EMBL/GenBank/DDBJ whole genome shotgun (WGS) entry which is preliminary data.</text>
</comment>
<evidence type="ECO:0000256" key="3">
    <source>
        <dbReference type="RuleBase" id="RU000682"/>
    </source>
</evidence>
<evidence type="ECO:0000259" key="4">
    <source>
        <dbReference type="PROSITE" id="PS50071"/>
    </source>
</evidence>
<name>A0A8J5JM53_HOMAM</name>
<comment type="subcellular location">
    <subcellularLocation>
        <location evidence="1 2 3">Nucleus</location>
    </subcellularLocation>
</comment>
<sequence length="232" mass="27111">MYVCTRVTAGLGYKMYGAHEGVLSEKRKQRRIRTTFTSAQLKELERAFQETHYPDIYTREEIAMKIDLTEARVQVFIYNTELAASYAYQHRVRGIVCIPTQSSGHRMHTHSSGHRMHQHRVHAYQHRFGASYAYQHRVRASYAYQHRVSGIVCIPTQSSGHRMHTNTEFGASYAYQHRVRGIVQFHQTQNLDPQNNTHLLYSLRVIPAIQLTIVDPQLTSEITRVSYYELRR</sequence>
<feature type="domain" description="Homeobox" evidence="4">
    <location>
        <begin position="27"/>
        <end position="87"/>
    </location>
</feature>
<reference evidence="5" key="1">
    <citation type="journal article" date="2021" name="Sci. Adv.">
        <title>The American lobster genome reveals insights on longevity, neural, and immune adaptations.</title>
        <authorList>
            <person name="Polinski J.M."/>
            <person name="Zimin A.V."/>
            <person name="Clark K.F."/>
            <person name="Kohn A.B."/>
            <person name="Sadowski N."/>
            <person name="Timp W."/>
            <person name="Ptitsyn A."/>
            <person name="Khanna P."/>
            <person name="Romanova D.Y."/>
            <person name="Williams P."/>
            <person name="Greenwood S.J."/>
            <person name="Moroz L.L."/>
            <person name="Walt D.R."/>
            <person name="Bodnar A.G."/>
        </authorList>
    </citation>
    <scope>NUCLEOTIDE SEQUENCE</scope>
    <source>
        <strain evidence="5">GMGI-L3</strain>
    </source>
</reference>